<dbReference type="EMBL" id="HE573024">
    <property type="protein sequence ID" value="CCC49418.1"/>
    <property type="molecule type" value="Genomic_DNA"/>
</dbReference>
<proteinExistence type="predicted"/>
<feature type="compositionally biased region" description="Polar residues" evidence="1">
    <location>
        <begin position="1309"/>
        <end position="1320"/>
    </location>
</feature>
<feature type="compositionally biased region" description="Polar residues" evidence="1">
    <location>
        <begin position="315"/>
        <end position="324"/>
    </location>
</feature>
<evidence type="ECO:0000256" key="1">
    <source>
        <dbReference type="SAM" id="MobiDB-lite"/>
    </source>
</evidence>
<accession>G0U021</accession>
<name>G0U021_TRYVY</name>
<protein>
    <submittedName>
        <fullName evidence="2">Uncharacterized protein</fullName>
    </submittedName>
</protein>
<feature type="region of interest" description="Disordered" evidence="1">
    <location>
        <begin position="206"/>
        <end position="269"/>
    </location>
</feature>
<feature type="compositionally biased region" description="Basic and acidic residues" evidence="1">
    <location>
        <begin position="240"/>
        <end position="262"/>
    </location>
</feature>
<sequence length="1320" mass="147389">MSSGRLKKDANSPLKVLRLPRLGSILNPSPRTLNAPAPTSGPCDLPSGPPSDDTAEQGLKRLIDIATRLNETLTDSTERMLRLRHPLGRVLNLLRSQAHKLEIDEGAVVKRKGEDVPYVPRLVVTGTSKSGKSTTINFLLQCSVHELANRNSELKTEESPNTSGCGVITSAYTSLTQQELSYHQNSGVSSSCNTGENVFTMSCRSRAASGKQGSQTSGDDRVDKCMGVNPTTRFTAGNAGEKDTASSRHRGFKCENSRDRDNSAAVDGSSPWQRDHTILWLESHSIEEDSKCGSLLHVMNLSNFPQDKHRRSRGSDANSPSSAMTVERSVTMKPGAYDQTIVDRIRALSEEKVPKTLCSGNRDFDYECTLPPIPKMSCCGSGKTEGSLPTFAETGSTACRAVPWVLKEAAGGAINSRREGALASPLPDILRGDMFMYTVPCEVIGTQLMKQCITDLFGPFSPYQEVDIPTESASVSSASVLFNSYNAKQHHTKEDNEEARHIRQLIADLTIFVITFADAVLVRESGAATNDPQLLNRPPPMASNLTSLVHQFQHHMWDLYNVRVSPWQMIPYSGTVSSAAQSVLSALYVEQIRQLATSQRAYQNRSRSSNLCYSPSMSLLSSSQTATSSVEMSLKTSADFNEADSKVDDESGYPEHPLQVAIHKYCATVFGERFISRNPQLPLEQLGQIVWHDALESMWVKSGASDLLRIARNFEKHPELHILSSIAVSLVIWCNQLHAAIKDGLNHSYRRVRALRVQLNRMQTLDNAVTIALKQFRREFIPRVISKDIQVQLQERFQRITVQFWWKLVDLVDEAYYASMPEDPTGRSHYVPRIALSSCLSSPGVEIRARLRKEFQQLFQMFIAQDYHQRIALLRQIISEKTEGFCKDSTQFCMRKDSYMENEIKRSMGREEFGHCKSNEALRAGHCTSLECRHHIPFVEDNVCEIKASIESELTLRLARFNTEIINYFMQEVAEALPGIRVMCSGQRRRYVEAVVRVLARLEEHDAVDPLQWASVRQKLDELSRFHLAGMQVKWQLEPFVTKLRASLVEDQILLVLGSSGLVDKCHIACGGRAISYIKEVDQSLRASQTSSFLNGSEMGGERAPYAYFPASDNYFASAKPEVTNIAPDRWLEKITTAPDETLSFSASGDTRNLQGLRPQKESLPDALEEKQMKLQEAKQQHLYGNLWREEASSQNPLWFLLAVWRQVLANMSFRPWLQLHSQRHAALLNITSYCFFTGSDTLRAQLKGELDYIKEMLSTERNEKQRADLDALSVLSHLGTSATAVARSLAQMKGVVMTTSSDTEEGTHSASSCSQKGEV</sequence>
<feature type="region of interest" description="Disordered" evidence="1">
    <location>
        <begin position="1299"/>
        <end position="1320"/>
    </location>
</feature>
<gene>
    <name evidence="2" type="ORF">TVY486_0800260</name>
</gene>
<organism evidence="2">
    <name type="scientific">Trypanosoma vivax (strain Y486)</name>
    <dbReference type="NCBI Taxonomy" id="1055687"/>
    <lineage>
        <taxon>Eukaryota</taxon>
        <taxon>Discoba</taxon>
        <taxon>Euglenozoa</taxon>
        <taxon>Kinetoplastea</taxon>
        <taxon>Metakinetoplastina</taxon>
        <taxon>Trypanosomatida</taxon>
        <taxon>Trypanosomatidae</taxon>
        <taxon>Trypanosoma</taxon>
        <taxon>Duttonella</taxon>
    </lineage>
</organism>
<feature type="region of interest" description="Disordered" evidence="1">
    <location>
        <begin position="21"/>
        <end position="55"/>
    </location>
</feature>
<reference evidence="2" key="1">
    <citation type="journal article" date="2012" name="Proc. Natl. Acad. Sci. U.S.A.">
        <title>Antigenic diversity is generated by distinct evolutionary mechanisms in African trypanosome species.</title>
        <authorList>
            <person name="Jackson A.P."/>
            <person name="Berry A."/>
            <person name="Aslett M."/>
            <person name="Allison H.C."/>
            <person name="Burton P."/>
            <person name="Vavrova-Anderson J."/>
            <person name="Brown R."/>
            <person name="Browne H."/>
            <person name="Corton N."/>
            <person name="Hauser H."/>
            <person name="Gamble J."/>
            <person name="Gilderthorp R."/>
            <person name="Marcello L."/>
            <person name="McQuillan J."/>
            <person name="Otto T.D."/>
            <person name="Quail M.A."/>
            <person name="Sanders M.J."/>
            <person name="van Tonder A."/>
            <person name="Ginger M.L."/>
            <person name="Field M.C."/>
            <person name="Barry J.D."/>
            <person name="Hertz-Fowler C."/>
            <person name="Berriman M."/>
        </authorList>
    </citation>
    <scope>NUCLEOTIDE SEQUENCE</scope>
    <source>
        <strain evidence="2">Y486</strain>
    </source>
</reference>
<evidence type="ECO:0000313" key="2">
    <source>
        <dbReference type="EMBL" id="CCC49418.1"/>
    </source>
</evidence>
<feature type="region of interest" description="Disordered" evidence="1">
    <location>
        <begin position="305"/>
        <end position="326"/>
    </location>
</feature>
<dbReference type="OMA" id="CFEWNSL"/>
<dbReference type="VEuPathDB" id="TriTrypDB:TvY486_0800260"/>